<reference evidence="2 3" key="1">
    <citation type="submission" date="2024-01" db="EMBL/GenBank/DDBJ databases">
        <title>The complete chloroplast genome sequence of Lithospermum erythrorhizon: insights into the phylogenetic relationship among Boraginaceae species and the maternal lineages of purple gromwells.</title>
        <authorList>
            <person name="Okada T."/>
            <person name="Watanabe K."/>
        </authorList>
    </citation>
    <scope>NUCLEOTIDE SEQUENCE [LARGE SCALE GENOMIC DNA]</scope>
</reference>
<dbReference type="EMBL" id="BAABME010003182">
    <property type="protein sequence ID" value="GAA0157775.1"/>
    <property type="molecule type" value="Genomic_DNA"/>
</dbReference>
<keyword evidence="1" id="KW-0812">Transmembrane</keyword>
<name>A0AAV3Q557_LITER</name>
<keyword evidence="3" id="KW-1185">Reference proteome</keyword>
<feature type="transmembrane region" description="Helical" evidence="1">
    <location>
        <begin position="52"/>
        <end position="70"/>
    </location>
</feature>
<accession>A0AAV3Q557</accession>
<gene>
    <name evidence="2" type="ORF">LIER_14966</name>
</gene>
<protein>
    <submittedName>
        <fullName evidence="2">Uncharacterized protein</fullName>
    </submittedName>
</protein>
<keyword evidence="1" id="KW-0472">Membrane</keyword>
<dbReference type="AlphaFoldDB" id="A0AAV3Q557"/>
<keyword evidence="1" id="KW-1133">Transmembrane helix</keyword>
<feature type="transmembrane region" description="Helical" evidence="1">
    <location>
        <begin position="27"/>
        <end position="45"/>
    </location>
</feature>
<evidence type="ECO:0000256" key="1">
    <source>
        <dbReference type="SAM" id="Phobius"/>
    </source>
</evidence>
<comment type="caution">
    <text evidence="2">The sequence shown here is derived from an EMBL/GenBank/DDBJ whole genome shotgun (WGS) entry which is preliminary data.</text>
</comment>
<evidence type="ECO:0000313" key="2">
    <source>
        <dbReference type="EMBL" id="GAA0157775.1"/>
    </source>
</evidence>
<sequence length="72" mass="7594">MVTNNVIDTGGLFLSILLMVDPKENSVAVAVFTVALAIDVHCSYVHCCSSTVSFVLLRLVLFVICAGGVYSG</sequence>
<dbReference type="Proteomes" id="UP001454036">
    <property type="component" value="Unassembled WGS sequence"/>
</dbReference>
<organism evidence="2 3">
    <name type="scientific">Lithospermum erythrorhizon</name>
    <name type="common">Purple gromwell</name>
    <name type="synonym">Lithospermum officinale var. erythrorhizon</name>
    <dbReference type="NCBI Taxonomy" id="34254"/>
    <lineage>
        <taxon>Eukaryota</taxon>
        <taxon>Viridiplantae</taxon>
        <taxon>Streptophyta</taxon>
        <taxon>Embryophyta</taxon>
        <taxon>Tracheophyta</taxon>
        <taxon>Spermatophyta</taxon>
        <taxon>Magnoliopsida</taxon>
        <taxon>eudicotyledons</taxon>
        <taxon>Gunneridae</taxon>
        <taxon>Pentapetalae</taxon>
        <taxon>asterids</taxon>
        <taxon>lamiids</taxon>
        <taxon>Boraginales</taxon>
        <taxon>Boraginaceae</taxon>
        <taxon>Boraginoideae</taxon>
        <taxon>Lithospermeae</taxon>
        <taxon>Lithospermum</taxon>
    </lineage>
</organism>
<proteinExistence type="predicted"/>
<evidence type="ECO:0000313" key="3">
    <source>
        <dbReference type="Proteomes" id="UP001454036"/>
    </source>
</evidence>